<dbReference type="CDD" id="cd03429">
    <property type="entry name" value="NUDIX_NADH_pyrophosphatase_Nudt13"/>
    <property type="match status" value="1"/>
</dbReference>
<protein>
    <recommendedName>
        <fullName evidence="4">NAD(+) diphosphatase</fullName>
        <ecNumber evidence="4">3.6.1.22</ecNumber>
    </recommendedName>
</protein>
<keyword evidence="8" id="KW-0520">NAD</keyword>
<dbReference type="AlphaFoldDB" id="A0A2A4AKA5"/>
<evidence type="ECO:0000256" key="1">
    <source>
        <dbReference type="ARBA" id="ARBA00001946"/>
    </source>
</evidence>
<dbReference type="PROSITE" id="PS51462">
    <property type="entry name" value="NUDIX"/>
    <property type="match status" value="1"/>
</dbReference>
<dbReference type="Proteomes" id="UP000218690">
    <property type="component" value="Unassembled WGS sequence"/>
</dbReference>
<gene>
    <name evidence="11" type="ORF">COM45_03065</name>
</gene>
<proteinExistence type="inferred from homology"/>
<keyword evidence="5" id="KW-0479">Metal-binding</keyword>
<evidence type="ECO:0000313" key="11">
    <source>
        <dbReference type="EMBL" id="PCC83353.1"/>
    </source>
</evidence>
<dbReference type="InterPro" id="IPR000086">
    <property type="entry name" value="NUDIX_hydrolase_dom"/>
</dbReference>
<keyword evidence="7" id="KW-0460">Magnesium</keyword>
<dbReference type="PANTHER" id="PTHR42904">
    <property type="entry name" value="NUDIX HYDROLASE, NUDC SUBFAMILY"/>
    <property type="match status" value="1"/>
</dbReference>
<feature type="domain" description="Nudix hydrolase" evidence="10">
    <location>
        <begin position="109"/>
        <end position="233"/>
    </location>
</feature>
<dbReference type="EMBL" id="NWBP01000011">
    <property type="protein sequence ID" value="PCC83353.1"/>
    <property type="molecule type" value="Genomic_DNA"/>
</dbReference>
<accession>A0A2A4AKA5</accession>
<dbReference type="GO" id="GO:0035529">
    <property type="term" value="F:NADH pyrophosphatase activity"/>
    <property type="evidence" value="ECO:0007669"/>
    <property type="project" value="TreeGrafter"/>
</dbReference>
<dbReference type="GO" id="GO:0006742">
    <property type="term" value="P:NADP+ catabolic process"/>
    <property type="evidence" value="ECO:0007669"/>
    <property type="project" value="TreeGrafter"/>
</dbReference>
<dbReference type="PANTHER" id="PTHR42904:SF6">
    <property type="entry name" value="NAD-CAPPED RNA HYDROLASE NUDT12"/>
    <property type="match status" value="1"/>
</dbReference>
<dbReference type="GO" id="GO:0046872">
    <property type="term" value="F:metal ion binding"/>
    <property type="evidence" value="ECO:0007669"/>
    <property type="project" value="UniProtKB-KW"/>
</dbReference>
<evidence type="ECO:0000256" key="9">
    <source>
        <dbReference type="ARBA" id="ARBA00023679"/>
    </source>
</evidence>
<name>A0A2A4AKA5_9CORY</name>
<dbReference type="InterPro" id="IPR020084">
    <property type="entry name" value="NUDIX_hydrolase_CS"/>
</dbReference>
<organism evidence="11 12">
    <name type="scientific">Corynebacterium accolens</name>
    <dbReference type="NCBI Taxonomy" id="38284"/>
    <lineage>
        <taxon>Bacteria</taxon>
        <taxon>Bacillati</taxon>
        <taxon>Actinomycetota</taxon>
        <taxon>Actinomycetes</taxon>
        <taxon>Mycobacteriales</taxon>
        <taxon>Corynebacteriaceae</taxon>
        <taxon>Corynebacterium</taxon>
    </lineage>
</organism>
<dbReference type="PROSITE" id="PS00893">
    <property type="entry name" value="NUDIX_BOX"/>
    <property type="match status" value="1"/>
</dbReference>
<evidence type="ECO:0000256" key="5">
    <source>
        <dbReference type="ARBA" id="ARBA00022723"/>
    </source>
</evidence>
<comment type="catalytic activity">
    <reaction evidence="9">
        <text>a 5'-end NAD(+)-phospho-ribonucleoside in mRNA + H2O = a 5'-end phospho-adenosine-phospho-ribonucleoside in mRNA + beta-nicotinamide D-ribonucleotide + 2 H(+)</text>
        <dbReference type="Rhea" id="RHEA:60876"/>
        <dbReference type="Rhea" id="RHEA-COMP:15698"/>
        <dbReference type="Rhea" id="RHEA-COMP:15719"/>
        <dbReference type="ChEBI" id="CHEBI:14649"/>
        <dbReference type="ChEBI" id="CHEBI:15377"/>
        <dbReference type="ChEBI" id="CHEBI:15378"/>
        <dbReference type="ChEBI" id="CHEBI:144029"/>
        <dbReference type="ChEBI" id="CHEBI:144051"/>
    </reaction>
    <physiologicalReaction direction="left-to-right" evidence="9">
        <dbReference type="Rhea" id="RHEA:60877"/>
    </physiologicalReaction>
</comment>
<evidence type="ECO:0000256" key="6">
    <source>
        <dbReference type="ARBA" id="ARBA00022801"/>
    </source>
</evidence>
<comment type="cofactor">
    <cofactor evidence="1">
        <name>Mg(2+)</name>
        <dbReference type="ChEBI" id="CHEBI:18420"/>
    </cofactor>
</comment>
<evidence type="ECO:0000256" key="4">
    <source>
        <dbReference type="ARBA" id="ARBA00012381"/>
    </source>
</evidence>
<dbReference type="InterPro" id="IPR015797">
    <property type="entry name" value="NUDIX_hydrolase-like_dom_sf"/>
</dbReference>
<evidence type="ECO:0000313" key="12">
    <source>
        <dbReference type="Proteomes" id="UP000218690"/>
    </source>
</evidence>
<reference evidence="11 12" key="1">
    <citation type="submission" date="2017-09" db="EMBL/GenBank/DDBJ databases">
        <title>Draft Genome Sequence of Corynebacterium accolens AH4003.</title>
        <authorList>
            <person name="Chen Y."/>
            <person name="Oosthuysen W.F."/>
            <person name="Kelley S."/>
            <person name="Horswill A."/>
        </authorList>
    </citation>
    <scope>NUCLEOTIDE SEQUENCE [LARGE SCALE GENOMIC DNA]</scope>
    <source>
        <strain evidence="11 12">AH4003</strain>
    </source>
</reference>
<sequence>MFLPVTESNRVPVDDTGAPVLVAEPSGPILVEVGAVQAFSIPDQSATKLGTLRDAAFFAENPDILKAIHLVRNRRETRFDARTGDELYFPEPGVVGRSLKDPRRMVFPRINPAVIGIIYLAGTDKILLARNRVRNSFFSLIAGYVEPGENLEEAFAREALEETGRRVHEVRYWGSQPWPPSGSLMMGFSAVTDDVQAVCDTDGEVEEIRWVSRAELPELNIARKGTIAHTMIMEWYHGE</sequence>
<dbReference type="InterPro" id="IPR050241">
    <property type="entry name" value="NAD-cap_RNA_hydrolase_NudC"/>
</dbReference>
<dbReference type="Gene3D" id="3.90.79.10">
    <property type="entry name" value="Nucleoside Triphosphate Pyrophosphohydrolase"/>
    <property type="match status" value="1"/>
</dbReference>
<dbReference type="Pfam" id="PF00293">
    <property type="entry name" value="NUDIX"/>
    <property type="match status" value="1"/>
</dbReference>
<dbReference type="EC" id="3.6.1.22" evidence="4"/>
<evidence type="ECO:0000256" key="8">
    <source>
        <dbReference type="ARBA" id="ARBA00023027"/>
    </source>
</evidence>
<dbReference type="GO" id="GO:0005829">
    <property type="term" value="C:cytosol"/>
    <property type="evidence" value="ECO:0007669"/>
    <property type="project" value="TreeGrafter"/>
</dbReference>
<comment type="cofactor">
    <cofactor evidence="2">
        <name>Zn(2+)</name>
        <dbReference type="ChEBI" id="CHEBI:29105"/>
    </cofactor>
</comment>
<keyword evidence="6" id="KW-0378">Hydrolase</keyword>
<evidence type="ECO:0000256" key="3">
    <source>
        <dbReference type="ARBA" id="ARBA00009595"/>
    </source>
</evidence>
<evidence type="ECO:0000259" key="10">
    <source>
        <dbReference type="PROSITE" id="PS51462"/>
    </source>
</evidence>
<comment type="caution">
    <text evidence="11">The sequence shown here is derived from an EMBL/GenBank/DDBJ whole genome shotgun (WGS) entry which is preliminary data.</text>
</comment>
<dbReference type="GO" id="GO:0019677">
    <property type="term" value="P:NAD+ catabolic process"/>
    <property type="evidence" value="ECO:0007669"/>
    <property type="project" value="TreeGrafter"/>
</dbReference>
<evidence type="ECO:0000256" key="7">
    <source>
        <dbReference type="ARBA" id="ARBA00022842"/>
    </source>
</evidence>
<comment type="similarity">
    <text evidence="3">Belongs to the Nudix hydrolase family. NudC subfamily.</text>
</comment>
<evidence type="ECO:0000256" key="2">
    <source>
        <dbReference type="ARBA" id="ARBA00001947"/>
    </source>
</evidence>
<dbReference type="SUPFAM" id="SSF55811">
    <property type="entry name" value="Nudix"/>
    <property type="match status" value="1"/>
</dbReference>
<dbReference type="InterPro" id="IPR049734">
    <property type="entry name" value="NudC-like_C"/>
</dbReference>